<dbReference type="EMBL" id="FNCJ01000003">
    <property type="protein sequence ID" value="SDG41568.1"/>
    <property type="molecule type" value="Genomic_DNA"/>
</dbReference>
<evidence type="ECO:0000313" key="2">
    <source>
        <dbReference type="EMBL" id="SDG41568.1"/>
    </source>
</evidence>
<dbReference type="AlphaFoldDB" id="A0A1G7U2D3"/>
<feature type="transmembrane region" description="Helical" evidence="1">
    <location>
        <begin position="239"/>
        <end position="256"/>
    </location>
</feature>
<gene>
    <name evidence="2" type="ORF">SAMN05216466_103264</name>
</gene>
<feature type="transmembrane region" description="Helical" evidence="1">
    <location>
        <begin position="198"/>
        <end position="219"/>
    </location>
</feature>
<feature type="transmembrane region" description="Helical" evidence="1">
    <location>
        <begin position="37"/>
        <end position="58"/>
    </location>
</feature>
<feature type="transmembrane region" description="Helical" evidence="1">
    <location>
        <begin position="78"/>
        <end position="98"/>
    </location>
</feature>
<dbReference type="RefSeq" id="WP_208449382.1">
    <property type="nucleotide sequence ID" value="NZ_CADERL010000016.1"/>
</dbReference>
<keyword evidence="1" id="KW-0812">Transmembrane</keyword>
<accession>A0A1G7U2D3</accession>
<feature type="transmembrane region" description="Helical" evidence="1">
    <location>
        <begin position="132"/>
        <end position="148"/>
    </location>
</feature>
<proteinExistence type="predicted"/>
<dbReference type="Proteomes" id="UP000199706">
    <property type="component" value="Unassembled WGS sequence"/>
</dbReference>
<evidence type="ECO:0000313" key="3">
    <source>
        <dbReference type="Proteomes" id="UP000199706"/>
    </source>
</evidence>
<feature type="transmembrane region" description="Helical" evidence="1">
    <location>
        <begin position="104"/>
        <end position="125"/>
    </location>
</feature>
<protein>
    <submittedName>
        <fullName evidence="2">Putative multidrug resistance efflux transporter</fullName>
    </submittedName>
</protein>
<feature type="transmembrane region" description="Helical" evidence="1">
    <location>
        <begin position="268"/>
        <end position="289"/>
    </location>
</feature>
<keyword evidence="1" id="KW-0472">Membrane</keyword>
<organism evidence="2 3">
    <name type="scientific">Paraburkholderia phenazinium</name>
    <dbReference type="NCBI Taxonomy" id="60549"/>
    <lineage>
        <taxon>Bacteria</taxon>
        <taxon>Pseudomonadati</taxon>
        <taxon>Pseudomonadota</taxon>
        <taxon>Betaproteobacteria</taxon>
        <taxon>Burkholderiales</taxon>
        <taxon>Burkholderiaceae</taxon>
        <taxon>Paraburkholderia</taxon>
    </lineage>
</organism>
<evidence type="ECO:0000256" key="1">
    <source>
        <dbReference type="SAM" id="Phobius"/>
    </source>
</evidence>
<feature type="transmembrane region" description="Helical" evidence="1">
    <location>
        <begin position="295"/>
        <end position="313"/>
    </location>
</feature>
<feature type="transmembrane region" description="Helical" evidence="1">
    <location>
        <begin position="160"/>
        <end position="177"/>
    </location>
</feature>
<feature type="transmembrane region" description="Helical" evidence="1">
    <location>
        <begin position="7"/>
        <end position="25"/>
    </location>
</feature>
<dbReference type="Pfam" id="PF13536">
    <property type="entry name" value="EmrE"/>
    <property type="match status" value="1"/>
</dbReference>
<sequence length="317" mass="34316">MMTPSTFKLVAIGIASSAFFSATFLLNEVMHLRGGDWVWSAVLRFIFMILLLSAILPLTKGAQYFRTVLTSYFRNIRFWIVAGGIGFGLFYSGICLAADYAQGWIVAATWQVTVLASPLVLMLFGKSVPRKGLVYSFLIVAGVAIVNYGRLKGGVSLDEVLHGVLPALVAAVTYPIGNQMVNGARHGQLGRFRLVNGAILENPMTCVLLMSLGSIPYWIGLILFMRPPQPSSMQVFDSFLVALLSGVCATSLFYFARNSTASAMQIAAVDATLAGEVVITLFAGMLFMGELAPDWISWLGVGVIVFSLIGYCYKSSL</sequence>
<keyword evidence="1" id="KW-1133">Transmembrane helix</keyword>
<name>A0A1G7U2D3_9BURK</name>
<reference evidence="2 3" key="1">
    <citation type="submission" date="2016-10" db="EMBL/GenBank/DDBJ databases">
        <authorList>
            <person name="de Groot N.N."/>
        </authorList>
    </citation>
    <scope>NUCLEOTIDE SEQUENCE [LARGE SCALE GENOMIC DNA]</scope>
    <source>
        <strain evidence="2 3">LMG 2247</strain>
    </source>
</reference>
<dbReference type="InterPro" id="IPR032713">
    <property type="entry name" value="EmrE"/>
</dbReference>